<evidence type="ECO:0000259" key="4">
    <source>
        <dbReference type="PROSITE" id="PS51352"/>
    </source>
</evidence>
<dbReference type="Proteomes" id="UP000076881">
    <property type="component" value="Unassembled WGS sequence"/>
</dbReference>
<dbReference type="Pfam" id="PF00085">
    <property type="entry name" value="Thioredoxin"/>
    <property type="match status" value="1"/>
</dbReference>
<dbReference type="InterPro" id="IPR013766">
    <property type="entry name" value="Thioredoxin_domain"/>
</dbReference>
<feature type="chain" id="PRO_5007898087" evidence="3">
    <location>
        <begin position="23"/>
        <end position="165"/>
    </location>
</feature>
<dbReference type="STRING" id="1081108.A0A168JDN7"/>
<keyword evidence="6" id="KW-1185">Reference proteome</keyword>
<dbReference type="Gene3D" id="3.40.30.10">
    <property type="entry name" value="Glutaredoxin"/>
    <property type="match status" value="1"/>
</dbReference>
<evidence type="ECO:0000256" key="1">
    <source>
        <dbReference type="ARBA" id="ARBA00008987"/>
    </source>
</evidence>
<reference evidence="5 6" key="1">
    <citation type="journal article" date="2016" name="Genome Biol. Evol.">
        <title>Divergent and convergent evolution of fungal pathogenicity.</title>
        <authorList>
            <person name="Shang Y."/>
            <person name="Xiao G."/>
            <person name="Zheng P."/>
            <person name="Cen K."/>
            <person name="Zhan S."/>
            <person name="Wang C."/>
        </authorList>
    </citation>
    <scope>NUCLEOTIDE SEQUENCE [LARGE SCALE GENOMIC DNA]</scope>
    <source>
        <strain evidence="5 6">RCEF 1005</strain>
    </source>
</reference>
<evidence type="ECO:0000313" key="6">
    <source>
        <dbReference type="Proteomes" id="UP000076881"/>
    </source>
</evidence>
<dbReference type="InterPro" id="IPR017937">
    <property type="entry name" value="Thioredoxin_CS"/>
</dbReference>
<sequence length="165" mass="17624">MDALSWILVALTVIFLIGPALLKNRSPIPETSEKVVKISEAAELDAVLSSTAGVVVDFYADWCPPCRAIAPIFSKLAEEHSSKGKLAFVKVNVDHVKNVAQRYNISAMPTFVFFQDGAPRGVAVEGLKARSSVKVSADGSVDRILGADKGSLEATVQALSRQLRG</sequence>
<proteinExistence type="inferred from homology"/>
<accession>A0A168JDN7</accession>
<dbReference type="PRINTS" id="PR00421">
    <property type="entry name" value="THIOREDOXIN"/>
</dbReference>
<dbReference type="SUPFAM" id="SSF52833">
    <property type="entry name" value="Thioredoxin-like"/>
    <property type="match status" value="1"/>
</dbReference>
<comment type="similarity">
    <text evidence="1">Belongs to the thioredoxin family.</text>
</comment>
<comment type="caution">
    <text evidence="5">The sequence shown here is derived from an EMBL/GenBank/DDBJ whole genome shotgun (WGS) entry which is preliminary data.</text>
</comment>
<feature type="domain" description="Thioredoxin" evidence="4">
    <location>
        <begin position="22"/>
        <end position="165"/>
    </location>
</feature>
<keyword evidence="2" id="KW-1015">Disulfide bond</keyword>
<protein>
    <submittedName>
        <fullName evidence="5">Thioredoxin I</fullName>
    </submittedName>
</protein>
<gene>
    <name evidence="5" type="ORF">LEL_03795</name>
</gene>
<organism evidence="5 6">
    <name type="scientific">Akanthomyces lecanii RCEF 1005</name>
    <dbReference type="NCBI Taxonomy" id="1081108"/>
    <lineage>
        <taxon>Eukaryota</taxon>
        <taxon>Fungi</taxon>
        <taxon>Dikarya</taxon>
        <taxon>Ascomycota</taxon>
        <taxon>Pezizomycotina</taxon>
        <taxon>Sordariomycetes</taxon>
        <taxon>Hypocreomycetidae</taxon>
        <taxon>Hypocreales</taxon>
        <taxon>Cordycipitaceae</taxon>
        <taxon>Akanthomyces</taxon>
        <taxon>Cordyceps confragosa</taxon>
    </lineage>
</organism>
<dbReference type="PROSITE" id="PS51352">
    <property type="entry name" value="THIOREDOXIN_2"/>
    <property type="match status" value="1"/>
</dbReference>
<dbReference type="InterPro" id="IPR036249">
    <property type="entry name" value="Thioredoxin-like_sf"/>
</dbReference>
<dbReference type="PANTHER" id="PTHR46115">
    <property type="entry name" value="THIOREDOXIN-LIKE PROTEIN 1"/>
    <property type="match status" value="1"/>
</dbReference>
<keyword evidence="3" id="KW-0732">Signal</keyword>
<dbReference type="OrthoDB" id="19690at2759"/>
<name>A0A168JDN7_CORDF</name>
<dbReference type="CDD" id="cd02947">
    <property type="entry name" value="TRX_family"/>
    <property type="match status" value="1"/>
</dbReference>
<dbReference type="EMBL" id="AZHF01000002">
    <property type="protein sequence ID" value="OAA80309.1"/>
    <property type="molecule type" value="Genomic_DNA"/>
</dbReference>
<feature type="signal peptide" evidence="3">
    <location>
        <begin position="1"/>
        <end position="22"/>
    </location>
</feature>
<evidence type="ECO:0000256" key="3">
    <source>
        <dbReference type="SAM" id="SignalP"/>
    </source>
</evidence>
<evidence type="ECO:0000313" key="5">
    <source>
        <dbReference type="EMBL" id="OAA80309.1"/>
    </source>
</evidence>
<evidence type="ECO:0000256" key="2">
    <source>
        <dbReference type="ARBA" id="ARBA00023157"/>
    </source>
</evidence>
<dbReference type="AlphaFoldDB" id="A0A168JDN7"/>
<dbReference type="PROSITE" id="PS00194">
    <property type="entry name" value="THIOREDOXIN_1"/>
    <property type="match status" value="1"/>
</dbReference>